<accession>S8BJG4</accession>
<comment type="caution">
    <text evidence="2">The sequence shown here is derived from an EMBL/GenBank/DDBJ whole genome shotgun (WGS) entry which is preliminary data.</text>
</comment>
<feature type="region of interest" description="Disordered" evidence="1">
    <location>
        <begin position="73"/>
        <end position="110"/>
    </location>
</feature>
<reference evidence="3" key="2">
    <citation type="submission" date="2013-04" db="EMBL/GenBank/DDBJ databases">
        <title>Genomic mechanisms accounting for the adaptation to parasitism in nematode-trapping fungi.</title>
        <authorList>
            <person name="Ahren D.G."/>
        </authorList>
    </citation>
    <scope>NUCLEOTIDE SEQUENCE [LARGE SCALE GENOMIC DNA]</scope>
    <source>
        <strain evidence="3">CBS 200.50</strain>
    </source>
</reference>
<keyword evidence="3" id="KW-1185">Reference proteome</keyword>
<feature type="region of interest" description="Disordered" evidence="1">
    <location>
        <begin position="219"/>
        <end position="261"/>
    </location>
</feature>
<feature type="compositionally biased region" description="Basic and acidic residues" evidence="1">
    <location>
        <begin position="231"/>
        <end position="246"/>
    </location>
</feature>
<dbReference type="EMBL" id="AQGS01000471">
    <property type="protein sequence ID" value="EPS39443.1"/>
    <property type="molecule type" value="Genomic_DNA"/>
</dbReference>
<proteinExistence type="predicted"/>
<name>S8BJG4_DACHA</name>
<dbReference type="AlphaFoldDB" id="S8BJG4"/>
<evidence type="ECO:0000313" key="3">
    <source>
        <dbReference type="Proteomes" id="UP000015100"/>
    </source>
</evidence>
<sequence length="340" mass="38095">MLYPKKLHISQNNQTTSLSPVPAAARTPTDLPNSGEEEGTQETRYGCENERTHLNLTHEPHLLPGLLEEITSSNQTQSQGGNNDGGEFDRDDDPARRWDQLADGMSDNEVTDVRDLVERYYSTLSSISSPSSSSPATTAPQTPATANESAASYSTPPVIASLTPPLLPPIPPHSHEHAKESQNAPSSAIEGPDIKLTVDDVASRVRTLTPDQALRRRAVRWTEVGPGPPRSLEKRLQDQQRIDRKNRSPKQRTIRPYRCPDPECTDPDPRWSNYRHFQDHLGGHDICMFVCQICDKEYGIYSKDYARLDNLVNHLKFDNEHEDYREQLQAQLKAARANTG</sequence>
<evidence type="ECO:0000313" key="2">
    <source>
        <dbReference type="EMBL" id="EPS39443.1"/>
    </source>
</evidence>
<organism evidence="2 3">
    <name type="scientific">Dactylellina haptotyla (strain CBS 200.50)</name>
    <name type="common">Nematode-trapping fungus</name>
    <name type="synonym">Monacrosporium haptotylum</name>
    <dbReference type="NCBI Taxonomy" id="1284197"/>
    <lineage>
        <taxon>Eukaryota</taxon>
        <taxon>Fungi</taxon>
        <taxon>Dikarya</taxon>
        <taxon>Ascomycota</taxon>
        <taxon>Pezizomycotina</taxon>
        <taxon>Orbiliomycetes</taxon>
        <taxon>Orbiliales</taxon>
        <taxon>Orbiliaceae</taxon>
        <taxon>Dactylellina</taxon>
    </lineage>
</organism>
<feature type="compositionally biased region" description="Low complexity" evidence="1">
    <location>
        <begin position="125"/>
        <end position="146"/>
    </location>
</feature>
<gene>
    <name evidence="2" type="ORF">H072_6783</name>
</gene>
<feature type="compositionally biased region" description="Polar residues" evidence="1">
    <location>
        <begin position="9"/>
        <end position="19"/>
    </location>
</feature>
<evidence type="ECO:0000256" key="1">
    <source>
        <dbReference type="SAM" id="MobiDB-lite"/>
    </source>
</evidence>
<dbReference type="HOGENOM" id="CLU_816410_0_0_1"/>
<reference evidence="2 3" key="1">
    <citation type="journal article" date="2013" name="PLoS Genet.">
        <title>Genomic mechanisms accounting for the adaptation to parasitism in nematode-trapping fungi.</title>
        <authorList>
            <person name="Meerupati T."/>
            <person name="Andersson K.M."/>
            <person name="Friman E."/>
            <person name="Kumar D."/>
            <person name="Tunlid A."/>
            <person name="Ahren D."/>
        </authorList>
    </citation>
    <scope>NUCLEOTIDE SEQUENCE [LARGE SCALE GENOMIC DNA]</scope>
    <source>
        <strain evidence="2 3">CBS 200.50</strain>
    </source>
</reference>
<protein>
    <submittedName>
        <fullName evidence="2">Uncharacterized protein</fullName>
    </submittedName>
</protein>
<dbReference type="Proteomes" id="UP000015100">
    <property type="component" value="Unassembled WGS sequence"/>
</dbReference>
<feature type="region of interest" description="Disordered" evidence="1">
    <location>
        <begin position="125"/>
        <end position="192"/>
    </location>
</feature>
<feature type="region of interest" description="Disordered" evidence="1">
    <location>
        <begin position="1"/>
        <end position="49"/>
    </location>
</feature>